<name>A0AAE0WVL4_9PEZI</name>
<dbReference type="Proteomes" id="UP001274830">
    <property type="component" value="Unassembled WGS sequence"/>
</dbReference>
<feature type="signal peptide" evidence="2">
    <location>
        <begin position="1"/>
        <end position="20"/>
    </location>
</feature>
<dbReference type="PANTHER" id="PTHR13361">
    <property type="entry name" value="WW DOMAIN-BINDING PROTEIN 11"/>
    <property type="match status" value="1"/>
</dbReference>
<dbReference type="EMBL" id="JAUTXT010000003">
    <property type="protein sequence ID" value="KAK3678875.1"/>
    <property type="molecule type" value="Genomic_DNA"/>
</dbReference>
<sequence>MLSLLKKLVAVGLLASTVVSIHPICRRPGCPPSDLPGHKSDVPTTLATGPLVAREQGNPEATSSDVVVVVETSLPTPTTVLPIVTTDVSTTPSSATAVDLDIVTVEFPANSTDGTNETMPYTAFLREAVQAVAIAAVDHTLIVTGAYGGAYEMSPLQEQLGHVVGLVQKFGYEYGVNRTLTCTNQTCMRNVILNAMDTTQMAAMVQTKKVIQPTLDAMGQDGAWSSVLLDVALAGQQSQTSEHLEDYPVNGEGESSTPAQSTLGPWVIPIAPIMLPFQDPDGTSQNESQDVSTDESQPSDVPKWKRGGSTNRLYGEPGTFSELLKAIKNAYSMRWSRLFRFLSSHKGYDQLTKSNLLKHNPHLLDSEDEIEEMNEEKGIENARKWARAQRTAEATTDFEEIFMDLEGDVTIPDRLIPRTLPPEWADLGRRAFQDRLMQTSLEAWADDTLGLEYRDMFDMRGVIRRVRGELRFDPHGALPPVAQPPRGSQPRPVPGGPPVPLLPLGAPPPLAPAPAGPAGGRPRPGLSPRPQAPPDQGPSPEKFTSAQPQEATPTPQQPPFTPAASHVPTTLLVQTSRSTRSSSSSTQTTMSIVTPQSTPPSQYKSGCNVPLAITGNDDATQEEFAAAQAAHDPIAYSQDACPNIHPPTTLGLAPPAPLRLLEPRLHQKQQRRNTRRIRRRACAHDPVALAHQGCTPFKPIIQPANICWPPPSADNTTKLFKSRQTHLLVTSWICDATVEEFKAARAKGDVNLRGRLEEDDVGGLDDGFEDFDPVTGIS</sequence>
<feature type="region of interest" description="Disordered" evidence="1">
    <location>
        <begin position="240"/>
        <end position="261"/>
    </location>
</feature>
<evidence type="ECO:0000256" key="1">
    <source>
        <dbReference type="SAM" id="MobiDB-lite"/>
    </source>
</evidence>
<dbReference type="GO" id="GO:0005681">
    <property type="term" value="C:spliceosomal complex"/>
    <property type="evidence" value="ECO:0007669"/>
    <property type="project" value="TreeGrafter"/>
</dbReference>
<evidence type="ECO:0000313" key="3">
    <source>
        <dbReference type="EMBL" id="KAK3678875.1"/>
    </source>
</evidence>
<dbReference type="PANTHER" id="PTHR13361:SF1">
    <property type="entry name" value="WW DOMAIN-BINDING PROTEIN 11"/>
    <property type="match status" value="1"/>
</dbReference>
<reference evidence="3" key="1">
    <citation type="submission" date="2023-07" db="EMBL/GenBank/DDBJ databases">
        <title>Black Yeasts Isolated from many extreme environments.</title>
        <authorList>
            <person name="Coleine C."/>
            <person name="Stajich J.E."/>
            <person name="Selbmann L."/>
        </authorList>
    </citation>
    <scope>NUCLEOTIDE SEQUENCE</scope>
    <source>
        <strain evidence="3">CCFEE 5485</strain>
    </source>
</reference>
<feature type="compositionally biased region" description="Polar residues" evidence="1">
    <location>
        <begin position="595"/>
        <end position="605"/>
    </location>
</feature>
<keyword evidence="4" id="KW-1185">Reference proteome</keyword>
<feature type="compositionally biased region" description="Pro residues" evidence="1">
    <location>
        <begin position="525"/>
        <end position="537"/>
    </location>
</feature>
<dbReference type="AlphaFoldDB" id="A0AAE0WVL4"/>
<keyword evidence="2" id="KW-0732">Signal</keyword>
<proteinExistence type="predicted"/>
<comment type="caution">
    <text evidence="3">The sequence shown here is derived from an EMBL/GenBank/DDBJ whole genome shotgun (WGS) entry which is preliminary data.</text>
</comment>
<feature type="compositionally biased region" description="Polar residues" evidence="1">
    <location>
        <begin position="281"/>
        <end position="299"/>
    </location>
</feature>
<feature type="region of interest" description="Disordered" evidence="1">
    <location>
        <begin position="473"/>
        <end position="605"/>
    </location>
</feature>
<evidence type="ECO:0000256" key="2">
    <source>
        <dbReference type="SAM" id="SignalP"/>
    </source>
</evidence>
<evidence type="ECO:0000313" key="4">
    <source>
        <dbReference type="Proteomes" id="UP001274830"/>
    </source>
</evidence>
<feature type="region of interest" description="Disordered" evidence="1">
    <location>
        <begin position="277"/>
        <end position="312"/>
    </location>
</feature>
<feature type="compositionally biased region" description="Low complexity" evidence="1">
    <location>
        <begin position="569"/>
        <end position="594"/>
    </location>
</feature>
<feature type="compositionally biased region" description="Pro residues" evidence="1">
    <location>
        <begin position="491"/>
        <end position="515"/>
    </location>
</feature>
<protein>
    <submittedName>
        <fullName evidence="3">Uncharacterized protein</fullName>
    </submittedName>
</protein>
<feature type="compositionally biased region" description="Low complexity" evidence="1">
    <location>
        <begin position="544"/>
        <end position="554"/>
    </location>
</feature>
<accession>A0AAE0WVL4</accession>
<feature type="chain" id="PRO_5041944650" evidence="2">
    <location>
        <begin position="21"/>
        <end position="778"/>
    </location>
</feature>
<gene>
    <name evidence="3" type="ORF">LTR78_001328</name>
</gene>
<organism evidence="3 4">
    <name type="scientific">Recurvomyces mirabilis</name>
    <dbReference type="NCBI Taxonomy" id="574656"/>
    <lineage>
        <taxon>Eukaryota</taxon>
        <taxon>Fungi</taxon>
        <taxon>Dikarya</taxon>
        <taxon>Ascomycota</taxon>
        <taxon>Pezizomycotina</taxon>
        <taxon>Dothideomycetes</taxon>
        <taxon>Dothideomycetidae</taxon>
        <taxon>Mycosphaerellales</taxon>
        <taxon>Teratosphaeriaceae</taxon>
        <taxon>Recurvomyces</taxon>
    </lineage>
</organism>